<dbReference type="UniPathway" id="UPA00079"/>
<comment type="similarity">
    <text evidence="4">Belongs to the MqnA/MqnD family. MqnA subfamily.</text>
</comment>
<dbReference type="AlphaFoldDB" id="A0A6J4Q3M0"/>
<protein>
    <recommendedName>
        <fullName evidence="4">Chorismate dehydratase</fullName>
        <ecNumber evidence="4">4.2.1.151</ecNumber>
    </recommendedName>
    <alternativeName>
        <fullName evidence="4">Menaquinone biosynthetic enzyme MqnA</fullName>
    </alternativeName>
</protein>
<dbReference type="Gene3D" id="3.40.190.10">
    <property type="entry name" value="Periplasmic binding protein-like II"/>
    <property type="match status" value="2"/>
</dbReference>
<dbReference type="EC" id="4.2.1.151" evidence="4"/>
<dbReference type="HAMAP" id="MF_00995">
    <property type="entry name" value="MqnA"/>
    <property type="match status" value="1"/>
</dbReference>
<evidence type="ECO:0000256" key="2">
    <source>
        <dbReference type="ARBA" id="ARBA00022428"/>
    </source>
</evidence>
<comment type="function">
    <text evidence="4">Catalyzes the dehydration of chorismate into 3-[(1-carboxyvinyl)oxy]benzoate, a step in the biosynthesis of menaquinone (MK, vitamin K2).</text>
</comment>
<comment type="catalytic activity">
    <reaction evidence="4">
        <text>chorismate = 3-[(1-carboxyvinyl)-oxy]benzoate + H2O</text>
        <dbReference type="Rhea" id="RHEA:40051"/>
        <dbReference type="ChEBI" id="CHEBI:15377"/>
        <dbReference type="ChEBI" id="CHEBI:29748"/>
        <dbReference type="ChEBI" id="CHEBI:76981"/>
        <dbReference type="EC" id="4.2.1.151"/>
    </reaction>
</comment>
<dbReference type="SUPFAM" id="SSF53850">
    <property type="entry name" value="Periplasmic binding protein-like II"/>
    <property type="match status" value="1"/>
</dbReference>
<keyword evidence="3 4" id="KW-0456">Lyase</keyword>
<dbReference type="CDD" id="cd13634">
    <property type="entry name" value="PBP2_Sco4506"/>
    <property type="match status" value="1"/>
</dbReference>
<dbReference type="PANTHER" id="PTHR37690:SF1">
    <property type="entry name" value="CHORISMATE DEHYDRATASE"/>
    <property type="match status" value="1"/>
</dbReference>
<evidence type="ECO:0000256" key="3">
    <source>
        <dbReference type="ARBA" id="ARBA00023239"/>
    </source>
</evidence>
<dbReference type="GO" id="GO:0016836">
    <property type="term" value="F:hydro-lyase activity"/>
    <property type="evidence" value="ECO:0007669"/>
    <property type="project" value="UniProtKB-UniRule"/>
</dbReference>
<gene>
    <name evidence="4" type="primary">mqnA</name>
    <name evidence="5" type="ORF">AVDCRST_MAG37-750</name>
</gene>
<sequence length="265" mass="28947">MLRVGFIDYLNCLPLRLGLEENGGLEGVELVGGTPAETNAALLSGRVELGLVSSASWARNRDRLRRVPGYGITSDGPVMSVLLATREGMPLQEAHRVALTSESATSHVLARVVLDRVYGASPSYEVISTRPERALTEYDAGLFIGDTALEVRHMAGITVYDLGELWRQLTGLPMVYAVWASRRDPALYGFWADRIARAVLWAESNLDRIVAEARRRGAPATDGDLRKYFAEHLGYRVGVREGEGLRRYLAEGGLLASGIYGKVSA</sequence>
<organism evidence="5">
    <name type="scientific">uncultured Rubrobacteraceae bacterium</name>
    <dbReference type="NCBI Taxonomy" id="349277"/>
    <lineage>
        <taxon>Bacteria</taxon>
        <taxon>Bacillati</taxon>
        <taxon>Actinomycetota</taxon>
        <taxon>Rubrobacteria</taxon>
        <taxon>Rubrobacterales</taxon>
        <taxon>Rubrobacteraceae</taxon>
        <taxon>environmental samples</taxon>
    </lineage>
</organism>
<comment type="pathway">
    <text evidence="1 4">Quinol/quinone metabolism; menaquinone biosynthesis.</text>
</comment>
<evidence type="ECO:0000256" key="4">
    <source>
        <dbReference type="HAMAP-Rule" id="MF_00995"/>
    </source>
</evidence>
<dbReference type="InterPro" id="IPR003773">
    <property type="entry name" value="Menaquinone_biosynth"/>
</dbReference>
<dbReference type="InterPro" id="IPR030868">
    <property type="entry name" value="MqnA"/>
</dbReference>
<reference evidence="5" key="1">
    <citation type="submission" date="2020-02" db="EMBL/GenBank/DDBJ databases">
        <authorList>
            <person name="Meier V. D."/>
        </authorList>
    </citation>
    <scope>NUCLEOTIDE SEQUENCE</scope>
    <source>
        <strain evidence="5">AVDCRST_MAG37</strain>
    </source>
</reference>
<name>A0A6J4Q3M0_9ACTN</name>
<evidence type="ECO:0000313" key="5">
    <source>
        <dbReference type="EMBL" id="CAA9433232.1"/>
    </source>
</evidence>
<dbReference type="Pfam" id="PF02621">
    <property type="entry name" value="VitK2_biosynth"/>
    <property type="match status" value="1"/>
</dbReference>
<proteinExistence type="inferred from homology"/>
<accession>A0A6J4Q3M0</accession>
<dbReference type="EMBL" id="CADCVD010000030">
    <property type="protein sequence ID" value="CAA9433232.1"/>
    <property type="molecule type" value="Genomic_DNA"/>
</dbReference>
<dbReference type="PANTHER" id="PTHR37690">
    <property type="entry name" value="CHORISMATE DEHYDRATASE"/>
    <property type="match status" value="1"/>
</dbReference>
<dbReference type="GO" id="GO:0009234">
    <property type="term" value="P:menaquinone biosynthetic process"/>
    <property type="evidence" value="ECO:0007669"/>
    <property type="project" value="UniProtKB-UniRule"/>
</dbReference>
<evidence type="ECO:0000256" key="1">
    <source>
        <dbReference type="ARBA" id="ARBA00004863"/>
    </source>
</evidence>
<keyword evidence="2 4" id="KW-0474">Menaquinone biosynthesis</keyword>